<proteinExistence type="predicted"/>
<organism evidence="1 2">
    <name type="scientific">Brachionus plicatilis</name>
    <name type="common">Marine rotifer</name>
    <name type="synonym">Brachionus muelleri</name>
    <dbReference type="NCBI Taxonomy" id="10195"/>
    <lineage>
        <taxon>Eukaryota</taxon>
        <taxon>Metazoa</taxon>
        <taxon>Spiralia</taxon>
        <taxon>Gnathifera</taxon>
        <taxon>Rotifera</taxon>
        <taxon>Eurotatoria</taxon>
        <taxon>Monogononta</taxon>
        <taxon>Pseudotrocha</taxon>
        <taxon>Ploima</taxon>
        <taxon>Brachionidae</taxon>
        <taxon>Brachionus</taxon>
    </lineage>
</organism>
<sequence length="327" mass="38850">ACLFDIKVLSNIKGRYPNQNKLKDLLEIQDLNRPFILSMAIEIKFMSNFFKELASSNLPCNIVPTQNHDLNATIPASIYIVCGHFIYQISVMYPRGDFYWIPRDDFVIKKLSKSLGDYNRAFEKFETIVVEYGSENVIIPFNIDFFLNEYKRSKFIECKSRSSYINFNKLTYDVKDIVFDYRLGHLKRLFQLNQIEYWLTGKTLLNWYRECGLSKCKRAFIGLYSKQLNLKIENFKNRDNFFRIDLKRNINNKMFESIIGEENMFHFCLTSEFNRTHMNFEHFINGKVERKIIRKINQMCSAEILEKKYTIPCNPESVLIEIFDGVK</sequence>
<evidence type="ECO:0000313" key="2">
    <source>
        <dbReference type="Proteomes" id="UP000276133"/>
    </source>
</evidence>
<feature type="non-terminal residue" evidence="1">
    <location>
        <position position="1"/>
    </location>
</feature>
<dbReference type="OrthoDB" id="10072116at2759"/>
<evidence type="ECO:0000313" key="1">
    <source>
        <dbReference type="EMBL" id="RNA02501.1"/>
    </source>
</evidence>
<name>A0A3M7PUT1_BRAPC</name>
<gene>
    <name evidence="1" type="ORF">BpHYR1_050784</name>
</gene>
<dbReference type="AlphaFoldDB" id="A0A3M7PUT1"/>
<dbReference type="Proteomes" id="UP000276133">
    <property type="component" value="Unassembled WGS sequence"/>
</dbReference>
<comment type="caution">
    <text evidence="1">The sequence shown here is derived from an EMBL/GenBank/DDBJ whole genome shotgun (WGS) entry which is preliminary data.</text>
</comment>
<accession>A0A3M7PUT1</accession>
<dbReference type="EMBL" id="REGN01008852">
    <property type="protein sequence ID" value="RNA02501.1"/>
    <property type="molecule type" value="Genomic_DNA"/>
</dbReference>
<keyword evidence="2" id="KW-1185">Reference proteome</keyword>
<protein>
    <submittedName>
        <fullName evidence="1">Fukutin</fullName>
    </submittedName>
</protein>
<reference evidence="1 2" key="1">
    <citation type="journal article" date="2018" name="Sci. Rep.">
        <title>Genomic signatures of local adaptation to the degree of environmental predictability in rotifers.</title>
        <authorList>
            <person name="Franch-Gras L."/>
            <person name="Hahn C."/>
            <person name="Garcia-Roger E.M."/>
            <person name="Carmona M.J."/>
            <person name="Serra M."/>
            <person name="Gomez A."/>
        </authorList>
    </citation>
    <scope>NUCLEOTIDE SEQUENCE [LARGE SCALE GENOMIC DNA]</scope>
    <source>
        <strain evidence="1">HYR1</strain>
    </source>
</reference>